<organism evidence="2 3">
    <name type="scientific">Trichoderma harzianum CBS 226.95</name>
    <dbReference type="NCBI Taxonomy" id="983964"/>
    <lineage>
        <taxon>Eukaryota</taxon>
        <taxon>Fungi</taxon>
        <taxon>Dikarya</taxon>
        <taxon>Ascomycota</taxon>
        <taxon>Pezizomycotina</taxon>
        <taxon>Sordariomycetes</taxon>
        <taxon>Hypocreomycetidae</taxon>
        <taxon>Hypocreales</taxon>
        <taxon>Hypocreaceae</taxon>
        <taxon>Trichoderma</taxon>
    </lineage>
</organism>
<keyword evidence="1" id="KW-0812">Transmembrane</keyword>
<protein>
    <submittedName>
        <fullName evidence="2">Uncharacterized protein</fullName>
    </submittedName>
</protein>
<dbReference type="EMBL" id="KZ679678">
    <property type="protein sequence ID" value="PTB56275.1"/>
    <property type="molecule type" value="Genomic_DNA"/>
</dbReference>
<evidence type="ECO:0000256" key="1">
    <source>
        <dbReference type="SAM" id="Phobius"/>
    </source>
</evidence>
<evidence type="ECO:0000313" key="3">
    <source>
        <dbReference type="Proteomes" id="UP000241690"/>
    </source>
</evidence>
<proteinExistence type="predicted"/>
<keyword evidence="1" id="KW-0472">Membrane</keyword>
<reference evidence="2 3" key="1">
    <citation type="submission" date="2016-07" db="EMBL/GenBank/DDBJ databases">
        <title>Multiple horizontal gene transfer events from other fungi enriched the ability of initially mycotrophic Trichoderma (Ascomycota) to feed on dead plant biomass.</title>
        <authorList>
            <consortium name="DOE Joint Genome Institute"/>
            <person name="Aerts A."/>
            <person name="Atanasova L."/>
            <person name="Chenthamara K."/>
            <person name="Zhang J."/>
            <person name="Grujic M."/>
            <person name="Henrissat B."/>
            <person name="Kuo A."/>
            <person name="Salamov A."/>
            <person name="Lipzen A."/>
            <person name="Labutti K."/>
            <person name="Barry K."/>
            <person name="Miao Y."/>
            <person name="Rahimi M.J."/>
            <person name="Shen Q."/>
            <person name="Grigoriev I.V."/>
            <person name="Kubicek C.P."/>
            <person name="Druzhinina I.S."/>
        </authorList>
    </citation>
    <scope>NUCLEOTIDE SEQUENCE [LARGE SCALE GENOMIC DNA]</scope>
    <source>
        <strain evidence="2 3">CBS 226.95</strain>
    </source>
</reference>
<sequence>MSNIAIYWVGCHKLAGKHKQADTRSKLRHWRESSFGFSPFFSFFIVYSFSTLLIYLCMTGDRMERNKRNIGWINGWSKREGRMRETAWNEWVSCGGSTGFHGARSYNVKLMVCSCATILTIRGRKLTIGMRNVNFRASKTLEQNCG</sequence>
<keyword evidence="1" id="KW-1133">Transmembrane helix</keyword>
<feature type="transmembrane region" description="Helical" evidence="1">
    <location>
        <begin position="37"/>
        <end position="58"/>
    </location>
</feature>
<dbReference type="AlphaFoldDB" id="A0A2T4AGR3"/>
<keyword evidence="3" id="KW-1185">Reference proteome</keyword>
<accession>A0A2T4AGR3</accession>
<dbReference type="Proteomes" id="UP000241690">
    <property type="component" value="Unassembled WGS sequence"/>
</dbReference>
<name>A0A2T4AGR3_TRIHA</name>
<dbReference type="RefSeq" id="XP_024775952.1">
    <property type="nucleotide sequence ID" value="XM_024914645.1"/>
</dbReference>
<evidence type="ECO:0000313" key="2">
    <source>
        <dbReference type="EMBL" id="PTB56275.1"/>
    </source>
</evidence>
<gene>
    <name evidence="2" type="ORF">M431DRAFT_371883</name>
</gene>
<dbReference type="GeneID" id="36623211"/>